<dbReference type="PANTHER" id="PTHR30313">
    <property type="entry name" value="DNA PRIMASE"/>
    <property type="match status" value="1"/>
</dbReference>
<keyword evidence="1 12" id="KW-0240">DNA-directed RNA polymerase</keyword>
<evidence type="ECO:0000256" key="11">
    <source>
        <dbReference type="ARBA" id="ARBA00023163"/>
    </source>
</evidence>
<dbReference type="SUPFAM" id="SSF57783">
    <property type="entry name" value="Zinc beta-ribbon"/>
    <property type="match status" value="1"/>
</dbReference>
<keyword evidence="7 12" id="KW-0863">Zinc-finger</keyword>
<evidence type="ECO:0000256" key="12">
    <source>
        <dbReference type="HAMAP-Rule" id="MF_00974"/>
    </source>
</evidence>
<dbReference type="SUPFAM" id="SSF56731">
    <property type="entry name" value="DNA primase core"/>
    <property type="match status" value="1"/>
</dbReference>
<dbReference type="PROSITE" id="PS50880">
    <property type="entry name" value="TOPRIM"/>
    <property type="match status" value="1"/>
</dbReference>
<evidence type="ECO:0000256" key="9">
    <source>
        <dbReference type="ARBA" id="ARBA00022842"/>
    </source>
</evidence>
<evidence type="ECO:0000256" key="4">
    <source>
        <dbReference type="ARBA" id="ARBA00022695"/>
    </source>
</evidence>
<comment type="cofactor">
    <cofactor evidence="12 13 14">
        <name>Zn(2+)</name>
        <dbReference type="ChEBI" id="CHEBI:29105"/>
    </cofactor>
    <text evidence="12 13 14">Binds 1 zinc ion per monomer.</text>
</comment>
<dbReference type="InterPro" id="IPR034151">
    <property type="entry name" value="TOPRIM_DnaG_bac"/>
</dbReference>
<accession>A0A449AIK8</accession>
<dbReference type="Pfam" id="PF13155">
    <property type="entry name" value="Toprim_2"/>
    <property type="match status" value="1"/>
</dbReference>
<evidence type="ECO:0000313" key="16">
    <source>
        <dbReference type="EMBL" id="VEU64809.1"/>
    </source>
</evidence>
<evidence type="ECO:0000256" key="10">
    <source>
        <dbReference type="ARBA" id="ARBA00023125"/>
    </source>
</evidence>
<keyword evidence="11 12" id="KW-0804">Transcription</keyword>
<protein>
    <recommendedName>
        <fullName evidence="12 13">DNA primase</fullName>
        <ecNumber evidence="12">2.7.7.101</ecNumber>
    </recommendedName>
</protein>
<evidence type="ECO:0000256" key="14">
    <source>
        <dbReference type="PIRSR" id="PIRSR002811-1"/>
    </source>
</evidence>
<comment type="domain">
    <text evidence="12">Contains an N-terminal zinc-binding domain, a central core domain that contains the primase activity, and a C-terminal DnaB-binding domain.</text>
</comment>
<dbReference type="InterPro" id="IPR036977">
    <property type="entry name" value="DNA_primase_Znf_CHC2"/>
</dbReference>
<dbReference type="InterPro" id="IPR050219">
    <property type="entry name" value="DnaG_primase"/>
</dbReference>
<dbReference type="Gene3D" id="3.40.1360.10">
    <property type="match status" value="1"/>
</dbReference>
<dbReference type="InterPro" id="IPR030846">
    <property type="entry name" value="DnaG_bac"/>
</dbReference>
<dbReference type="HAMAP" id="MF_00974">
    <property type="entry name" value="DNA_primase_DnaG"/>
    <property type="match status" value="1"/>
</dbReference>
<gene>
    <name evidence="12 16" type="primary">dnaG</name>
    <name evidence="16" type="ORF">NCTC10142_00569</name>
</gene>
<keyword evidence="8 12" id="KW-0862">Zinc</keyword>
<dbReference type="InterPro" id="IPR002694">
    <property type="entry name" value="Znf_CHC2"/>
</dbReference>
<evidence type="ECO:0000313" key="17">
    <source>
        <dbReference type="Proteomes" id="UP000289506"/>
    </source>
</evidence>
<comment type="subunit">
    <text evidence="12">Monomer. Interacts with DnaB.</text>
</comment>
<dbReference type="EC" id="2.7.7.101" evidence="12"/>
<dbReference type="RefSeq" id="WP_129720665.1">
    <property type="nucleotide sequence ID" value="NZ_LR214986.1"/>
</dbReference>
<evidence type="ECO:0000256" key="8">
    <source>
        <dbReference type="ARBA" id="ARBA00022833"/>
    </source>
</evidence>
<dbReference type="GO" id="GO:0003899">
    <property type="term" value="F:DNA-directed RNA polymerase activity"/>
    <property type="evidence" value="ECO:0007669"/>
    <property type="project" value="UniProtKB-UniRule"/>
</dbReference>
<dbReference type="GO" id="GO:1990077">
    <property type="term" value="C:primosome complex"/>
    <property type="evidence" value="ECO:0007669"/>
    <property type="project" value="UniProtKB-KW"/>
</dbReference>
<dbReference type="SMART" id="SM00493">
    <property type="entry name" value="TOPRIM"/>
    <property type="match status" value="1"/>
</dbReference>
<dbReference type="GO" id="GO:0003677">
    <property type="term" value="F:DNA binding"/>
    <property type="evidence" value="ECO:0007669"/>
    <property type="project" value="UniProtKB-KW"/>
</dbReference>
<name>A0A449AIK8_9BACT</name>
<geneLocation type="plasmid" evidence="16 17">
    <name>13</name>
</geneLocation>
<dbReference type="InterPro" id="IPR013264">
    <property type="entry name" value="DNAG_N"/>
</dbReference>
<sequence length="621" mass="72671">MPNLDFKKINEEILNSIDIVNLISSYISLTKKGNNYIGLCPFHQDTTPSFTISPIKKIYKCFSCSESGNAITFVKKYLNKNYYQSLEFLAKELNLNYDFSAFLNSHLPQMTDEELEITEALNVVNAFYKIQIFKNSKAQEYLASRNLLDDELRKKFDIGYAPENELIEYFSQNTELDKKILFQAGLINDNFKELFKNRITFGIRNSYGNIVGFSARVLNNQQKPKYLNSPETKLFNKSQILYNFFNAKEHIEKNKEVIIVEGFMDVIALDKVGIYNSVALMGTALTLEHLQLIKKYQIALFLDNDEAGIQATLKSIKTLLKNKIYDVFVIVNPYDKDPDEILNNEGKESLLWIFNQKTSCIDFLYQTLVKSHNLNNNYNYSTLSSFINEILDYYIYLNKDQKNYIENKIKIEFNFDLSKTYNKIDTNANAFIESDFYDYYYNSPQEIYIDQSYNKFKDIFATNIRLKFLMYFVLKPNLAKKFYELDNSAIIFSKPDDLFKAYDKIKDLSYNYFELLNSRAEPTIDEIIKNTKNQMHTIIKSIIKKISPELNDIELNNFYEQYLDEINQVIIDNSGKVSLSPLIQELIDVYKFENEALNIVPSPKQNSNLMKELKKFKNTKI</sequence>
<evidence type="ECO:0000256" key="6">
    <source>
        <dbReference type="ARBA" id="ARBA00022723"/>
    </source>
</evidence>
<reference evidence="16 17" key="1">
    <citation type="submission" date="2019-01" db="EMBL/GenBank/DDBJ databases">
        <authorList>
            <consortium name="Pathogen Informatics"/>
        </authorList>
    </citation>
    <scope>NUCLEOTIDE SEQUENCE [LARGE SCALE GENOMIC DNA]</scope>
    <source>
        <strain evidence="16 17">NCTC10142</strain>
        <plasmid evidence="17">13</plasmid>
    </source>
</reference>
<evidence type="ECO:0000256" key="7">
    <source>
        <dbReference type="ARBA" id="ARBA00022771"/>
    </source>
</evidence>
<proteinExistence type="inferred from homology"/>
<comment type="function">
    <text evidence="12 13">RNA polymerase that catalyzes the synthesis of short RNA molecules used as primers for DNA polymerase during DNA replication.</text>
</comment>
<dbReference type="NCBIfam" id="TIGR01391">
    <property type="entry name" value="dnaG"/>
    <property type="match status" value="1"/>
</dbReference>
<keyword evidence="16" id="KW-0614">Plasmid</keyword>
<evidence type="ECO:0000256" key="2">
    <source>
        <dbReference type="ARBA" id="ARBA00022515"/>
    </source>
</evidence>
<evidence type="ECO:0000256" key="13">
    <source>
        <dbReference type="PIRNR" id="PIRNR002811"/>
    </source>
</evidence>
<dbReference type="GO" id="GO:0006269">
    <property type="term" value="P:DNA replication, synthesis of primer"/>
    <property type="evidence" value="ECO:0007669"/>
    <property type="project" value="UniProtKB-UniRule"/>
</dbReference>
<comment type="catalytic activity">
    <reaction evidence="12">
        <text>ssDNA + n NTP = ssDNA/pppN(pN)n-1 hybrid + (n-1) diphosphate.</text>
        <dbReference type="EC" id="2.7.7.101"/>
    </reaction>
</comment>
<keyword evidence="5 12" id="KW-0235">DNA replication</keyword>
<dbReference type="InterPro" id="IPR037068">
    <property type="entry name" value="DNA_primase_core_N_sf"/>
</dbReference>
<dbReference type="PIRSF" id="PIRSF002811">
    <property type="entry name" value="DnaG"/>
    <property type="match status" value="1"/>
</dbReference>
<dbReference type="SMART" id="SM00400">
    <property type="entry name" value="ZnF_CHCC"/>
    <property type="match status" value="1"/>
</dbReference>
<dbReference type="GO" id="GO:0005737">
    <property type="term" value="C:cytoplasm"/>
    <property type="evidence" value="ECO:0007669"/>
    <property type="project" value="TreeGrafter"/>
</dbReference>
<dbReference type="EMBL" id="LR214986">
    <property type="protein sequence ID" value="VEU64809.1"/>
    <property type="molecule type" value="Genomic_DNA"/>
</dbReference>
<feature type="domain" description="Toprim" evidence="15">
    <location>
        <begin position="255"/>
        <end position="335"/>
    </location>
</feature>
<dbReference type="Gene3D" id="3.90.980.10">
    <property type="entry name" value="DNA primase, catalytic core, N-terminal domain"/>
    <property type="match status" value="1"/>
</dbReference>
<dbReference type="Pfam" id="PF01807">
    <property type="entry name" value="Zn_ribbon_DnaG"/>
    <property type="match status" value="1"/>
</dbReference>
<evidence type="ECO:0000256" key="3">
    <source>
        <dbReference type="ARBA" id="ARBA00022679"/>
    </source>
</evidence>
<dbReference type="Pfam" id="PF08275">
    <property type="entry name" value="DNAG_N"/>
    <property type="match status" value="1"/>
</dbReference>
<keyword evidence="6 12" id="KW-0479">Metal-binding</keyword>
<keyword evidence="10 12" id="KW-0238">DNA-binding</keyword>
<keyword evidence="9" id="KW-0460">Magnesium</keyword>
<evidence type="ECO:0000256" key="1">
    <source>
        <dbReference type="ARBA" id="ARBA00022478"/>
    </source>
</evidence>
<dbReference type="PANTHER" id="PTHR30313:SF2">
    <property type="entry name" value="DNA PRIMASE"/>
    <property type="match status" value="1"/>
</dbReference>
<dbReference type="Proteomes" id="UP000289506">
    <property type="component" value="Plasmid 13"/>
</dbReference>
<organism evidence="16 17">
    <name type="scientific">Mycoplasmopsis cynos</name>
    <dbReference type="NCBI Taxonomy" id="171284"/>
    <lineage>
        <taxon>Bacteria</taxon>
        <taxon>Bacillati</taxon>
        <taxon>Mycoplasmatota</taxon>
        <taxon>Mycoplasmoidales</taxon>
        <taxon>Metamycoplasmataceae</taxon>
        <taxon>Mycoplasmopsis</taxon>
    </lineage>
</organism>
<evidence type="ECO:0000256" key="5">
    <source>
        <dbReference type="ARBA" id="ARBA00022705"/>
    </source>
</evidence>
<dbReference type="InterPro" id="IPR006171">
    <property type="entry name" value="TOPRIM_dom"/>
</dbReference>
<dbReference type="AlphaFoldDB" id="A0A449AIK8"/>
<keyword evidence="4 12" id="KW-0548">Nucleotidyltransferase</keyword>
<dbReference type="FunFam" id="3.90.580.10:FF:000001">
    <property type="entry name" value="DNA primase"/>
    <property type="match status" value="1"/>
</dbReference>
<feature type="zinc finger region" description="CHC2-type" evidence="12 14">
    <location>
        <begin position="40"/>
        <end position="64"/>
    </location>
</feature>
<dbReference type="Gene3D" id="3.90.580.10">
    <property type="entry name" value="Zinc finger, CHC2-type domain"/>
    <property type="match status" value="1"/>
</dbReference>
<evidence type="ECO:0000259" key="15">
    <source>
        <dbReference type="PROSITE" id="PS50880"/>
    </source>
</evidence>
<dbReference type="GO" id="GO:0008270">
    <property type="term" value="F:zinc ion binding"/>
    <property type="evidence" value="ECO:0007669"/>
    <property type="project" value="UniProtKB-UniRule"/>
</dbReference>
<dbReference type="CDD" id="cd03364">
    <property type="entry name" value="TOPRIM_DnaG_primases"/>
    <property type="match status" value="1"/>
</dbReference>
<dbReference type="GO" id="GO:0000428">
    <property type="term" value="C:DNA-directed RNA polymerase complex"/>
    <property type="evidence" value="ECO:0007669"/>
    <property type="project" value="UniProtKB-KW"/>
</dbReference>
<comment type="similarity">
    <text evidence="12 13">Belongs to the DnaG primase family.</text>
</comment>
<dbReference type="InterPro" id="IPR006295">
    <property type="entry name" value="DNA_primase_DnaG"/>
</dbReference>
<keyword evidence="3 12" id="KW-0808">Transferase</keyword>
<keyword evidence="2 12" id="KW-0639">Primosome</keyword>